<keyword evidence="4" id="KW-0677">Repeat</keyword>
<dbReference type="InterPro" id="IPR011049">
    <property type="entry name" value="Serralysin-like_metalloprot_C"/>
</dbReference>
<evidence type="ECO:0000256" key="3">
    <source>
        <dbReference type="ARBA" id="ARBA00022525"/>
    </source>
</evidence>
<evidence type="ECO:0000259" key="5">
    <source>
        <dbReference type="Pfam" id="PF08548"/>
    </source>
</evidence>
<dbReference type="InterPro" id="IPR050557">
    <property type="entry name" value="RTX_toxin/Mannuronan_C5-epim"/>
</dbReference>
<gene>
    <name evidence="6" type="ORF">NK718_01735</name>
</gene>
<organism evidence="6 7">
    <name type="scientific">Alsobacter ponti</name>
    <dbReference type="NCBI Taxonomy" id="2962936"/>
    <lineage>
        <taxon>Bacteria</taxon>
        <taxon>Pseudomonadati</taxon>
        <taxon>Pseudomonadota</taxon>
        <taxon>Alphaproteobacteria</taxon>
        <taxon>Hyphomicrobiales</taxon>
        <taxon>Alsobacteraceae</taxon>
        <taxon>Alsobacter</taxon>
    </lineage>
</organism>
<dbReference type="Gene3D" id="2.150.10.10">
    <property type="entry name" value="Serralysin-like metalloprotease, C-terminal"/>
    <property type="match status" value="1"/>
</dbReference>
<dbReference type="Pfam" id="PF00353">
    <property type="entry name" value="HemolysinCabind"/>
    <property type="match status" value="1"/>
</dbReference>
<comment type="subcellular location">
    <subcellularLocation>
        <location evidence="2">Secreted</location>
    </subcellularLocation>
</comment>
<sequence>MAGGSGNDRYIVDNASDVTEELSNQGVDTVLASVDWTLAANVENLILAGTAGLSGTGNSLANAITGSVGGDVLSGGAGNDSFDGGIGNDTILGGDGNDRIFGNAGADRLTGNAGSDTFVYTALWQSMRGAADTITDFTRGVDRINLGDIDAKANTVANEAFAFIGAAAFDGHAGQLRFSAGLLQADVNGDREADFAIAISNVTTLSASDFIL</sequence>
<evidence type="ECO:0000256" key="2">
    <source>
        <dbReference type="ARBA" id="ARBA00004613"/>
    </source>
</evidence>
<protein>
    <submittedName>
        <fullName evidence="6">M10 family metallopeptidase C-terminal domain-containing protein</fullName>
    </submittedName>
</protein>
<feature type="domain" description="Peptidase M10 serralysin C-terminal" evidence="5">
    <location>
        <begin position="75"/>
        <end position="211"/>
    </location>
</feature>
<dbReference type="Proteomes" id="UP001205890">
    <property type="component" value="Unassembled WGS sequence"/>
</dbReference>
<keyword evidence="7" id="KW-1185">Reference proteome</keyword>
<dbReference type="InterPro" id="IPR013858">
    <property type="entry name" value="Peptidase_M10B_C"/>
</dbReference>
<evidence type="ECO:0000313" key="6">
    <source>
        <dbReference type="EMBL" id="MCP8937225.1"/>
    </source>
</evidence>
<evidence type="ECO:0000313" key="7">
    <source>
        <dbReference type="Proteomes" id="UP001205890"/>
    </source>
</evidence>
<reference evidence="6 7" key="1">
    <citation type="submission" date="2022-07" db="EMBL/GenBank/DDBJ databases">
        <authorList>
            <person name="Li W.-J."/>
            <person name="Deng Q.-Q."/>
        </authorList>
    </citation>
    <scope>NUCLEOTIDE SEQUENCE [LARGE SCALE GENOMIC DNA]</scope>
    <source>
        <strain evidence="6 7">SYSU M60028</strain>
    </source>
</reference>
<evidence type="ECO:0000256" key="1">
    <source>
        <dbReference type="ARBA" id="ARBA00001913"/>
    </source>
</evidence>
<accession>A0ABT1L705</accession>
<proteinExistence type="predicted"/>
<dbReference type="SUPFAM" id="SSF51120">
    <property type="entry name" value="beta-Roll"/>
    <property type="match status" value="1"/>
</dbReference>
<comment type="cofactor">
    <cofactor evidence="1">
        <name>Ca(2+)</name>
        <dbReference type="ChEBI" id="CHEBI:29108"/>
    </cofactor>
</comment>
<comment type="caution">
    <text evidence="6">The sequence shown here is derived from an EMBL/GenBank/DDBJ whole genome shotgun (WGS) entry which is preliminary data.</text>
</comment>
<dbReference type="EMBL" id="JANCLU010000001">
    <property type="protein sequence ID" value="MCP8937225.1"/>
    <property type="molecule type" value="Genomic_DNA"/>
</dbReference>
<dbReference type="PRINTS" id="PR00313">
    <property type="entry name" value="CABNDNGRPT"/>
</dbReference>
<keyword evidence="3" id="KW-0964">Secreted</keyword>
<name>A0ABT1L705_9HYPH</name>
<dbReference type="PANTHER" id="PTHR38340:SF1">
    <property type="entry name" value="S-LAYER PROTEIN"/>
    <property type="match status" value="1"/>
</dbReference>
<dbReference type="Pfam" id="PF08548">
    <property type="entry name" value="Peptidase_M10_C"/>
    <property type="match status" value="1"/>
</dbReference>
<dbReference type="InterPro" id="IPR001343">
    <property type="entry name" value="Hemolysn_Ca-bd"/>
</dbReference>
<evidence type="ECO:0000256" key="4">
    <source>
        <dbReference type="ARBA" id="ARBA00022737"/>
    </source>
</evidence>
<dbReference type="PANTHER" id="PTHR38340">
    <property type="entry name" value="S-LAYER PROTEIN"/>
    <property type="match status" value="1"/>
</dbReference>